<dbReference type="GO" id="GO:0022857">
    <property type="term" value="F:transmembrane transporter activity"/>
    <property type="evidence" value="ECO:0007669"/>
    <property type="project" value="InterPro"/>
</dbReference>
<keyword evidence="4" id="KW-1003">Cell membrane</keyword>
<dbReference type="Gene3D" id="1.10.3470.10">
    <property type="entry name" value="ABC transporter involved in vitamin B12 uptake, BtuC"/>
    <property type="match status" value="1"/>
</dbReference>
<dbReference type="FunFam" id="1.10.3470.10:FF:000001">
    <property type="entry name" value="Vitamin B12 ABC transporter permease BtuC"/>
    <property type="match status" value="1"/>
</dbReference>
<sequence length="332" mass="35415">MMKQFAYPKVGLLILFCIVILIVVLAANVGAMPLSFNTLWQLPLTDNHWQIWLTIRLPRILLALLVGCALAVAGAIMQGLFRNPLADPGLLGISSGAALSVALFIVLPLPISSLLSDYGYLIAAFVGGFIVAIVIFLLTHYSNGQLTKLLLSGIAINTLCVSFIGVLSYVSEDQQLRSLTLWMMGSLSQNNGAILAIASSIISLTMFMVLQQSMKLNLLQLGDEEAYCLGLKVKKSKFILLVLSSLLIGCAVALSGIIGFIGLVVPHLIRMTFGANHKWLLPASALAGAALLLIADTIARTLATPAEIPVGLITGLIGAPYFLYLILKQSQG</sequence>
<evidence type="ECO:0000313" key="10">
    <source>
        <dbReference type="Proteomes" id="UP000295134"/>
    </source>
</evidence>
<evidence type="ECO:0000256" key="5">
    <source>
        <dbReference type="ARBA" id="ARBA00022692"/>
    </source>
</evidence>
<dbReference type="CDD" id="cd06550">
    <property type="entry name" value="TM_ABC_iron-siderophores_like"/>
    <property type="match status" value="1"/>
</dbReference>
<evidence type="ECO:0000256" key="4">
    <source>
        <dbReference type="ARBA" id="ARBA00022475"/>
    </source>
</evidence>
<dbReference type="InterPro" id="IPR037294">
    <property type="entry name" value="ABC_BtuC-like"/>
</dbReference>
<keyword evidence="7 8" id="KW-0472">Membrane</keyword>
<feature type="transmembrane region" description="Helical" evidence="8">
    <location>
        <begin position="12"/>
        <end position="36"/>
    </location>
</feature>
<dbReference type="Pfam" id="PF01032">
    <property type="entry name" value="FecCD"/>
    <property type="match status" value="1"/>
</dbReference>
<evidence type="ECO:0000256" key="7">
    <source>
        <dbReference type="ARBA" id="ARBA00023136"/>
    </source>
</evidence>
<feature type="transmembrane region" description="Helical" evidence="8">
    <location>
        <begin position="238"/>
        <end position="267"/>
    </location>
</feature>
<feature type="transmembrane region" description="Helical" evidence="8">
    <location>
        <begin position="118"/>
        <end position="138"/>
    </location>
</feature>
<dbReference type="InterPro" id="IPR000522">
    <property type="entry name" value="ABC_transptr_permease_BtuC"/>
</dbReference>
<gene>
    <name evidence="9" type="primary">hmuU_1</name>
    <name evidence="9" type="ORF">ArsFIN_22020</name>
</gene>
<keyword evidence="3" id="KW-0813">Transport</keyword>
<feature type="transmembrane region" description="Helical" evidence="8">
    <location>
        <begin position="150"/>
        <end position="171"/>
    </location>
</feature>
<dbReference type="AlphaFoldDB" id="A0A4P7L0Z0"/>
<feature type="transmembrane region" description="Helical" evidence="8">
    <location>
        <begin position="191"/>
        <end position="210"/>
    </location>
</feature>
<evidence type="ECO:0000256" key="6">
    <source>
        <dbReference type="ARBA" id="ARBA00022989"/>
    </source>
</evidence>
<evidence type="ECO:0000256" key="1">
    <source>
        <dbReference type="ARBA" id="ARBA00004651"/>
    </source>
</evidence>
<name>A0A4P7L0Z0_9GAMM</name>
<evidence type="ECO:0000256" key="2">
    <source>
        <dbReference type="ARBA" id="ARBA00007935"/>
    </source>
</evidence>
<dbReference type="GO" id="GO:0005886">
    <property type="term" value="C:plasma membrane"/>
    <property type="evidence" value="ECO:0007669"/>
    <property type="project" value="UniProtKB-SubCell"/>
</dbReference>
<proteinExistence type="inferred from homology"/>
<dbReference type="EMBL" id="CP038613">
    <property type="protein sequence ID" value="QBY43634.1"/>
    <property type="molecule type" value="Genomic_DNA"/>
</dbReference>
<evidence type="ECO:0000256" key="8">
    <source>
        <dbReference type="SAM" id="Phobius"/>
    </source>
</evidence>
<dbReference type="PANTHER" id="PTHR30472">
    <property type="entry name" value="FERRIC ENTEROBACTIN TRANSPORT SYSTEM PERMEASE PROTEIN"/>
    <property type="match status" value="1"/>
</dbReference>
<comment type="subcellular location">
    <subcellularLocation>
        <location evidence="1">Cell membrane</location>
        <topology evidence="1">Multi-pass membrane protein</topology>
    </subcellularLocation>
</comment>
<comment type="similarity">
    <text evidence="2">Belongs to the binding-protein-dependent transport system permease family. FecCD subfamily.</text>
</comment>
<organism evidence="9 10">
    <name type="scientific">Arsenophonus nasoniae</name>
    <name type="common">son-killer infecting Nasonia vitripennis</name>
    <dbReference type="NCBI Taxonomy" id="638"/>
    <lineage>
        <taxon>Bacteria</taxon>
        <taxon>Pseudomonadati</taxon>
        <taxon>Pseudomonadota</taxon>
        <taxon>Gammaproteobacteria</taxon>
        <taxon>Enterobacterales</taxon>
        <taxon>Morganellaceae</taxon>
        <taxon>Arsenophonus</taxon>
    </lineage>
</organism>
<dbReference type="SUPFAM" id="SSF81345">
    <property type="entry name" value="ABC transporter involved in vitamin B12 uptake, BtuC"/>
    <property type="match status" value="1"/>
</dbReference>
<dbReference type="Proteomes" id="UP000295134">
    <property type="component" value="Chromosome"/>
</dbReference>
<evidence type="ECO:0000313" key="9">
    <source>
        <dbReference type="EMBL" id="QBY43634.1"/>
    </source>
</evidence>
<dbReference type="PANTHER" id="PTHR30472:SF25">
    <property type="entry name" value="ABC TRANSPORTER PERMEASE PROTEIN MJ0876-RELATED"/>
    <property type="match status" value="1"/>
</dbReference>
<keyword evidence="5 8" id="KW-0812">Transmembrane</keyword>
<feature type="transmembrane region" description="Helical" evidence="8">
    <location>
        <begin position="310"/>
        <end position="327"/>
    </location>
</feature>
<dbReference type="KEGG" id="ans:ArsFIN_22020"/>
<keyword evidence="6 8" id="KW-1133">Transmembrane helix</keyword>
<dbReference type="GO" id="GO:0033214">
    <property type="term" value="P:siderophore-iron import into cell"/>
    <property type="evidence" value="ECO:0007669"/>
    <property type="project" value="TreeGrafter"/>
</dbReference>
<feature type="transmembrane region" description="Helical" evidence="8">
    <location>
        <begin position="89"/>
        <end position="112"/>
    </location>
</feature>
<feature type="transmembrane region" description="Helical" evidence="8">
    <location>
        <begin position="279"/>
        <end position="298"/>
    </location>
</feature>
<protein>
    <submittedName>
        <fullName evidence="9">Hemin transport system permease protein HmuU</fullName>
    </submittedName>
</protein>
<reference evidence="9 10" key="1">
    <citation type="submission" date="2019-03" db="EMBL/GenBank/DDBJ databases">
        <title>Long-read sequencing reveals hyperdense prophage content in a complex bacterial symbiont genome.</title>
        <authorList>
            <person name="Frost C.L."/>
            <person name="Siozios S."/>
            <person name="Nadal-Jimenez P."/>
            <person name="Brockhurst M.A."/>
            <person name="King K.C."/>
            <person name="Darby A.C."/>
            <person name="Hurst G.D.D."/>
        </authorList>
    </citation>
    <scope>NUCLEOTIDE SEQUENCE [LARGE SCALE GENOMIC DNA]</scope>
    <source>
        <strain evidence="9 10">FIN</strain>
    </source>
</reference>
<evidence type="ECO:0000256" key="3">
    <source>
        <dbReference type="ARBA" id="ARBA00022448"/>
    </source>
</evidence>
<feature type="transmembrane region" description="Helical" evidence="8">
    <location>
        <begin position="56"/>
        <end position="77"/>
    </location>
</feature>
<accession>A0A4P7L0Z0</accession>